<keyword evidence="2" id="KW-1185">Reference proteome</keyword>
<dbReference type="Proteomes" id="UP001159363">
    <property type="component" value="Chromosome 5"/>
</dbReference>
<gene>
    <name evidence="1" type="ORF">PR048_017121</name>
</gene>
<name>A0ABQ9H8L8_9NEOP</name>
<evidence type="ECO:0008006" key="3">
    <source>
        <dbReference type="Google" id="ProtNLM"/>
    </source>
</evidence>
<accession>A0ABQ9H8L8</accession>
<comment type="caution">
    <text evidence="1">The sequence shown here is derived from an EMBL/GenBank/DDBJ whole genome shotgun (WGS) entry which is preliminary data.</text>
</comment>
<sequence length="109" mass="12859">MKPFRITSPSYSSEEIFYCRISRARSVVENRLGAMYLVFRFIRIPIMLKQSSLLSVVVTVAYLNNFLRKLLFIRLRGHLIDNQIDNLFQVYGRIPRNTMRCSLSETHLD</sequence>
<evidence type="ECO:0000313" key="2">
    <source>
        <dbReference type="Proteomes" id="UP001159363"/>
    </source>
</evidence>
<proteinExistence type="predicted"/>
<feature type="non-terminal residue" evidence="1">
    <location>
        <position position="109"/>
    </location>
</feature>
<protein>
    <recommendedName>
        <fullName evidence="3">DDE Tnp4 domain-containing protein</fullName>
    </recommendedName>
</protein>
<reference evidence="1 2" key="1">
    <citation type="submission" date="2023-02" db="EMBL/GenBank/DDBJ databases">
        <title>LHISI_Scaffold_Assembly.</title>
        <authorList>
            <person name="Stuart O.P."/>
            <person name="Cleave R."/>
            <person name="Magrath M.J.L."/>
            <person name="Mikheyev A.S."/>
        </authorList>
    </citation>
    <scope>NUCLEOTIDE SEQUENCE [LARGE SCALE GENOMIC DNA]</scope>
    <source>
        <strain evidence="1">Daus_M_001</strain>
        <tissue evidence="1">Leg muscle</tissue>
    </source>
</reference>
<organism evidence="1 2">
    <name type="scientific">Dryococelus australis</name>
    <dbReference type="NCBI Taxonomy" id="614101"/>
    <lineage>
        <taxon>Eukaryota</taxon>
        <taxon>Metazoa</taxon>
        <taxon>Ecdysozoa</taxon>
        <taxon>Arthropoda</taxon>
        <taxon>Hexapoda</taxon>
        <taxon>Insecta</taxon>
        <taxon>Pterygota</taxon>
        <taxon>Neoptera</taxon>
        <taxon>Polyneoptera</taxon>
        <taxon>Phasmatodea</taxon>
        <taxon>Verophasmatodea</taxon>
        <taxon>Anareolatae</taxon>
        <taxon>Phasmatidae</taxon>
        <taxon>Eurycanthinae</taxon>
        <taxon>Dryococelus</taxon>
    </lineage>
</organism>
<evidence type="ECO:0000313" key="1">
    <source>
        <dbReference type="EMBL" id="KAJ8880651.1"/>
    </source>
</evidence>
<dbReference type="EMBL" id="JARBHB010000006">
    <property type="protein sequence ID" value="KAJ8880651.1"/>
    <property type="molecule type" value="Genomic_DNA"/>
</dbReference>